<dbReference type="Proteomes" id="UP000054481">
    <property type="component" value="Unassembled WGS sequence"/>
</dbReference>
<dbReference type="InterPro" id="IPR008949">
    <property type="entry name" value="Isoprenoid_synthase_dom_sf"/>
</dbReference>
<evidence type="ECO:0000313" key="1">
    <source>
        <dbReference type="EMBL" id="KJZ76731.1"/>
    </source>
</evidence>
<dbReference type="OrthoDB" id="6921389at2759"/>
<gene>
    <name evidence="1" type="ORF">HIM_04067</name>
</gene>
<accession>A0A0F7ZLW2</accession>
<sequence>MELRATSPAITSFLAETASQCQNSDSVEESDIDRSRCFTTIPIRRHKNYNDAGKVSDQLLEDWRKIIGNRATDNYIGIANKEGGIYDSVCFPEARPERLPVAVWITEFGTILDTILDDEIPAEKCSEKLNLKVDAIFAKAENLQLLNLPPETPMERLVIPILRQILDMD</sequence>
<name>A0A0F7ZLW2_9HYPO</name>
<organism evidence="1 2">
    <name type="scientific">Hirsutella minnesotensis 3608</name>
    <dbReference type="NCBI Taxonomy" id="1043627"/>
    <lineage>
        <taxon>Eukaryota</taxon>
        <taxon>Fungi</taxon>
        <taxon>Dikarya</taxon>
        <taxon>Ascomycota</taxon>
        <taxon>Pezizomycotina</taxon>
        <taxon>Sordariomycetes</taxon>
        <taxon>Hypocreomycetidae</taxon>
        <taxon>Hypocreales</taxon>
        <taxon>Ophiocordycipitaceae</taxon>
        <taxon>Hirsutella</taxon>
    </lineage>
</organism>
<proteinExistence type="predicted"/>
<evidence type="ECO:0000313" key="2">
    <source>
        <dbReference type="Proteomes" id="UP000054481"/>
    </source>
</evidence>
<keyword evidence="2" id="KW-1185">Reference proteome</keyword>
<dbReference type="EMBL" id="KQ030510">
    <property type="protein sequence ID" value="KJZ76731.1"/>
    <property type="molecule type" value="Genomic_DNA"/>
</dbReference>
<dbReference type="AlphaFoldDB" id="A0A0F7ZLW2"/>
<dbReference type="SUPFAM" id="SSF48576">
    <property type="entry name" value="Terpenoid synthases"/>
    <property type="match status" value="1"/>
</dbReference>
<protein>
    <submittedName>
        <fullName evidence="1">Uncharacterized protein</fullName>
    </submittedName>
</protein>
<reference evidence="1 2" key="1">
    <citation type="journal article" date="2014" name="Genome Biol. Evol.">
        <title>Comparative genomics and transcriptomics analyses reveal divergent lifestyle features of nematode endoparasitic fungus Hirsutella minnesotensis.</title>
        <authorList>
            <person name="Lai Y."/>
            <person name="Liu K."/>
            <person name="Zhang X."/>
            <person name="Zhang X."/>
            <person name="Li K."/>
            <person name="Wang N."/>
            <person name="Shu C."/>
            <person name="Wu Y."/>
            <person name="Wang C."/>
            <person name="Bushley K.E."/>
            <person name="Xiang M."/>
            <person name="Liu X."/>
        </authorList>
    </citation>
    <scope>NUCLEOTIDE SEQUENCE [LARGE SCALE GENOMIC DNA]</scope>
    <source>
        <strain evidence="1 2">3608</strain>
    </source>
</reference>
<dbReference type="Gene3D" id="1.10.600.10">
    <property type="entry name" value="Farnesyl Diphosphate Synthase"/>
    <property type="match status" value="1"/>
</dbReference>